<organism evidence="7 8">
    <name type="scientific">Cercophora scortea</name>
    <dbReference type="NCBI Taxonomy" id="314031"/>
    <lineage>
        <taxon>Eukaryota</taxon>
        <taxon>Fungi</taxon>
        <taxon>Dikarya</taxon>
        <taxon>Ascomycota</taxon>
        <taxon>Pezizomycotina</taxon>
        <taxon>Sordariomycetes</taxon>
        <taxon>Sordariomycetidae</taxon>
        <taxon>Sordariales</taxon>
        <taxon>Lasiosphaeriaceae</taxon>
        <taxon>Cercophora</taxon>
    </lineage>
</organism>
<evidence type="ECO:0000313" key="8">
    <source>
        <dbReference type="Proteomes" id="UP001286456"/>
    </source>
</evidence>
<feature type="transmembrane region" description="Helical" evidence="6">
    <location>
        <begin position="53"/>
        <end position="77"/>
    </location>
</feature>
<sequence length="542" mass="58368">MGTKAEDSGLQVSDSKESFQVAASSGSLKSQQSARDNATLARLGKKPVLKRNFGFITILGFSCTVLVTWEGVLSLFLVGLSNGGPGGLIYGYIVVWLGTISVFATLSELTSMAPTSGGQYHWVSLMAPPSMRKFLSYITGWVTIAGWQGLVASGCFLSGTMIQGLIVLTHPEYLESMQNWHGTLLYWGVVLWAYIINTALTSLLAKFEGMVLVLHILGFFSILFPLVLLTPEHASVDDVFNTFLNLGEWPTMGLSFCVGITGHLFAFLGADGAIHLAEEIRNAELVLPRSLMTSLLINGTLGFAMLIALLFSMGDLDSALARNPAYPFMSIFESAVGSTSGAAVMSSLILVMGISATTGSMASTSRLIWAFSRDRGLPGWETLKKVSPRTGIPRTAVITTAVVSILLSFVNIGSPVAFNGVISISIGGILGSYLIAAAMLLYRRATGSIGLRHPEEEVTHMADSGLTWGPWRIPGIIGTANNAFTVAYLIFVEFFIFWPGTINPTVQSMNWAILPFGAVIIFSIVYYFAWAKKVYTGPIREI</sequence>
<keyword evidence="3 6" id="KW-0812">Transmembrane</keyword>
<keyword evidence="2" id="KW-0813">Transport</keyword>
<feature type="transmembrane region" description="Helical" evidence="6">
    <location>
        <begin position="480"/>
        <end position="499"/>
    </location>
</feature>
<feature type="transmembrane region" description="Helical" evidence="6">
    <location>
        <begin position="249"/>
        <end position="270"/>
    </location>
</feature>
<accession>A0AAE0IF68</accession>
<evidence type="ECO:0000256" key="6">
    <source>
        <dbReference type="SAM" id="Phobius"/>
    </source>
</evidence>
<proteinExistence type="predicted"/>
<dbReference type="PIRSF" id="PIRSF006060">
    <property type="entry name" value="AA_transporter"/>
    <property type="match status" value="1"/>
</dbReference>
<feature type="transmembrane region" description="Helical" evidence="6">
    <location>
        <begin position="291"/>
        <end position="311"/>
    </location>
</feature>
<evidence type="ECO:0000256" key="1">
    <source>
        <dbReference type="ARBA" id="ARBA00004141"/>
    </source>
</evidence>
<dbReference type="InterPro" id="IPR002293">
    <property type="entry name" value="AA/rel_permease1"/>
</dbReference>
<dbReference type="PANTHER" id="PTHR45649">
    <property type="entry name" value="AMINO-ACID PERMEASE BAT1"/>
    <property type="match status" value="1"/>
</dbReference>
<name>A0AAE0IF68_9PEZI</name>
<feature type="transmembrane region" description="Helical" evidence="6">
    <location>
        <begin position="511"/>
        <end position="530"/>
    </location>
</feature>
<comment type="caution">
    <text evidence="7">The sequence shown here is derived from an EMBL/GenBank/DDBJ whole genome shotgun (WGS) entry which is preliminary data.</text>
</comment>
<evidence type="ECO:0000256" key="5">
    <source>
        <dbReference type="ARBA" id="ARBA00023136"/>
    </source>
</evidence>
<feature type="transmembrane region" description="Helical" evidence="6">
    <location>
        <begin position="89"/>
        <end position="113"/>
    </location>
</feature>
<protein>
    <submittedName>
        <fullName evidence="7">Amino acid transporter-like protein</fullName>
    </submittedName>
</protein>
<dbReference type="Gene3D" id="1.20.1740.10">
    <property type="entry name" value="Amino acid/polyamine transporter I"/>
    <property type="match status" value="1"/>
</dbReference>
<dbReference type="GO" id="GO:0022857">
    <property type="term" value="F:transmembrane transporter activity"/>
    <property type="evidence" value="ECO:0007669"/>
    <property type="project" value="InterPro"/>
</dbReference>
<keyword evidence="4 6" id="KW-1133">Transmembrane helix</keyword>
<dbReference type="Pfam" id="PF13520">
    <property type="entry name" value="AA_permease_2"/>
    <property type="match status" value="1"/>
</dbReference>
<feature type="transmembrane region" description="Helical" evidence="6">
    <location>
        <begin position="416"/>
        <end position="442"/>
    </location>
</feature>
<reference evidence="7" key="2">
    <citation type="submission" date="2023-06" db="EMBL/GenBank/DDBJ databases">
        <authorList>
            <consortium name="Lawrence Berkeley National Laboratory"/>
            <person name="Haridas S."/>
            <person name="Hensen N."/>
            <person name="Bonometti L."/>
            <person name="Westerberg I."/>
            <person name="Brannstrom I.O."/>
            <person name="Guillou S."/>
            <person name="Cros-Aarteil S."/>
            <person name="Calhoun S."/>
            <person name="Kuo A."/>
            <person name="Mondo S."/>
            <person name="Pangilinan J."/>
            <person name="Riley R."/>
            <person name="Labutti K."/>
            <person name="Andreopoulos B."/>
            <person name="Lipzen A."/>
            <person name="Chen C."/>
            <person name="Yanf M."/>
            <person name="Daum C."/>
            <person name="Ng V."/>
            <person name="Clum A."/>
            <person name="Steindorff A."/>
            <person name="Ohm R."/>
            <person name="Martin F."/>
            <person name="Silar P."/>
            <person name="Natvig D."/>
            <person name="Lalanne C."/>
            <person name="Gautier V."/>
            <person name="Ament-Velasquez S.L."/>
            <person name="Kruys A."/>
            <person name="Hutchinson M.I."/>
            <person name="Powell A.J."/>
            <person name="Barry K."/>
            <person name="Miller A.N."/>
            <person name="Grigoriev I.V."/>
            <person name="Debuchy R."/>
            <person name="Gladieux P."/>
            <person name="Thoren M.H."/>
            <person name="Johannesson H."/>
        </authorList>
    </citation>
    <scope>NUCLEOTIDE SEQUENCE</scope>
    <source>
        <strain evidence="7">SMH4131-1</strain>
    </source>
</reference>
<evidence type="ECO:0000256" key="2">
    <source>
        <dbReference type="ARBA" id="ARBA00022448"/>
    </source>
</evidence>
<keyword evidence="5 6" id="KW-0472">Membrane</keyword>
<evidence type="ECO:0000256" key="4">
    <source>
        <dbReference type="ARBA" id="ARBA00022989"/>
    </source>
</evidence>
<dbReference type="EMBL" id="JAUEPO010000004">
    <property type="protein sequence ID" value="KAK3324025.1"/>
    <property type="molecule type" value="Genomic_DNA"/>
</dbReference>
<dbReference type="PANTHER" id="PTHR45649:SF1">
    <property type="entry name" value="TRANSPORTER, PUTATIVE (EUROFUNG)-RELATED"/>
    <property type="match status" value="1"/>
</dbReference>
<reference evidence="7" key="1">
    <citation type="journal article" date="2023" name="Mol. Phylogenet. Evol.">
        <title>Genome-scale phylogeny and comparative genomics of the fungal order Sordariales.</title>
        <authorList>
            <person name="Hensen N."/>
            <person name="Bonometti L."/>
            <person name="Westerberg I."/>
            <person name="Brannstrom I.O."/>
            <person name="Guillou S."/>
            <person name="Cros-Aarteil S."/>
            <person name="Calhoun S."/>
            <person name="Haridas S."/>
            <person name="Kuo A."/>
            <person name="Mondo S."/>
            <person name="Pangilinan J."/>
            <person name="Riley R."/>
            <person name="LaButti K."/>
            <person name="Andreopoulos B."/>
            <person name="Lipzen A."/>
            <person name="Chen C."/>
            <person name="Yan M."/>
            <person name="Daum C."/>
            <person name="Ng V."/>
            <person name="Clum A."/>
            <person name="Steindorff A."/>
            <person name="Ohm R.A."/>
            <person name="Martin F."/>
            <person name="Silar P."/>
            <person name="Natvig D.O."/>
            <person name="Lalanne C."/>
            <person name="Gautier V."/>
            <person name="Ament-Velasquez S.L."/>
            <person name="Kruys A."/>
            <person name="Hutchinson M.I."/>
            <person name="Powell A.J."/>
            <person name="Barry K."/>
            <person name="Miller A.N."/>
            <person name="Grigoriev I.V."/>
            <person name="Debuchy R."/>
            <person name="Gladieux P."/>
            <person name="Hiltunen Thoren M."/>
            <person name="Johannesson H."/>
        </authorList>
    </citation>
    <scope>NUCLEOTIDE SEQUENCE</scope>
    <source>
        <strain evidence="7">SMH4131-1</strain>
    </source>
</reference>
<feature type="transmembrane region" description="Helical" evidence="6">
    <location>
        <begin position="391"/>
        <end position="410"/>
    </location>
</feature>
<comment type="subcellular location">
    <subcellularLocation>
        <location evidence="1">Membrane</location>
        <topology evidence="1">Multi-pass membrane protein</topology>
    </subcellularLocation>
</comment>
<feature type="transmembrane region" description="Helical" evidence="6">
    <location>
        <begin position="134"/>
        <end position="164"/>
    </location>
</feature>
<dbReference type="GO" id="GO:0016020">
    <property type="term" value="C:membrane"/>
    <property type="evidence" value="ECO:0007669"/>
    <property type="project" value="UniProtKB-SubCell"/>
</dbReference>
<keyword evidence="8" id="KW-1185">Reference proteome</keyword>
<dbReference type="Proteomes" id="UP001286456">
    <property type="component" value="Unassembled WGS sequence"/>
</dbReference>
<evidence type="ECO:0000256" key="3">
    <source>
        <dbReference type="ARBA" id="ARBA00022692"/>
    </source>
</evidence>
<evidence type="ECO:0000313" key="7">
    <source>
        <dbReference type="EMBL" id="KAK3324025.1"/>
    </source>
</evidence>
<gene>
    <name evidence="7" type="ORF">B0T19DRAFT_402284</name>
</gene>
<dbReference type="AlphaFoldDB" id="A0AAE0IF68"/>
<feature type="transmembrane region" description="Helical" evidence="6">
    <location>
        <begin position="211"/>
        <end position="229"/>
    </location>
</feature>
<feature type="transmembrane region" description="Helical" evidence="6">
    <location>
        <begin position="184"/>
        <end position="204"/>
    </location>
</feature>